<proteinExistence type="predicted"/>
<keyword evidence="3" id="KW-0804">Transcription</keyword>
<organism evidence="5 6">
    <name type="scientific">Sphingomonas vulcanisoli</name>
    <dbReference type="NCBI Taxonomy" id="1658060"/>
    <lineage>
        <taxon>Bacteria</taxon>
        <taxon>Pseudomonadati</taxon>
        <taxon>Pseudomonadota</taxon>
        <taxon>Alphaproteobacteria</taxon>
        <taxon>Sphingomonadales</taxon>
        <taxon>Sphingomonadaceae</taxon>
        <taxon>Sphingomonas</taxon>
    </lineage>
</organism>
<feature type="domain" description="HTH luxR-type" evidence="4">
    <location>
        <begin position="299"/>
        <end position="364"/>
    </location>
</feature>
<protein>
    <submittedName>
        <fullName evidence="5">DNA-binding CsgD family transcriptional regulator</fullName>
    </submittedName>
</protein>
<evidence type="ECO:0000313" key="6">
    <source>
        <dbReference type="Proteomes" id="UP000727456"/>
    </source>
</evidence>
<dbReference type="SMART" id="SM00421">
    <property type="entry name" value="HTH_LUXR"/>
    <property type="match status" value="1"/>
</dbReference>
<evidence type="ECO:0000313" key="5">
    <source>
        <dbReference type="EMBL" id="NIJ06513.1"/>
    </source>
</evidence>
<evidence type="ECO:0000256" key="3">
    <source>
        <dbReference type="ARBA" id="ARBA00023163"/>
    </source>
</evidence>
<dbReference type="PROSITE" id="PS50043">
    <property type="entry name" value="HTH_LUXR_2"/>
    <property type="match status" value="1"/>
</dbReference>
<name>A0ABX0TN28_9SPHN</name>
<dbReference type="InterPro" id="IPR036388">
    <property type="entry name" value="WH-like_DNA-bd_sf"/>
</dbReference>
<dbReference type="EMBL" id="JAAOZC010000001">
    <property type="protein sequence ID" value="NIJ06513.1"/>
    <property type="molecule type" value="Genomic_DNA"/>
</dbReference>
<dbReference type="RefSeq" id="WP_167070995.1">
    <property type="nucleotide sequence ID" value="NZ_JAAOZC010000001.1"/>
</dbReference>
<evidence type="ECO:0000256" key="1">
    <source>
        <dbReference type="ARBA" id="ARBA00023015"/>
    </source>
</evidence>
<dbReference type="InterPro" id="IPR016032">
    <property type="entry name" value="Sig_transdc_resp-reg_C-effctor"/>
</dbReference>
<reference evidence="5 6" key="1">
    <citation type="submission" date="2020-03" db="EMBL/GenBank/DDBJ databases">
        <title>Genomic Encyclopedia of Type Strains, Phase III (KMG-III): the genomes of soil and plant-associated and newly described type strains.</title>
        <authorList>
            <person name="Whitman W."/>
        </authorList>
    </citation>
    <scope>NUCLEOTIDE SEQUENCE [LARGE SCALE GENOMIC DNA]</scope>
    <source>
        <strain evidence="5 6">CECT 8804</strain>
    </source>
</reference>
<evidence type="ECO:0000256" key="2">
    <source>
        <dbReference type="ARBA" id="ARBA00023125"/>
    </source>
</evidence>
<keyword evidence="2 5" id="KW-0238">DNA-binding</keyword>
<evidence type="ECO:0000259" key="4">
    <source>
        <dbReference type="PROSITE" id="PS50043"/>
    </source>
</evidence>
<dbReference type="PANTHER" id="PTHR44688:SF16">
    <property type="entry name" value="DNA-BINDING TRANSCRIPTIONAL ACTIVATOR DEVR_DOSR"/>
    <property type="match status" value="1"/>
</dbReference>
<dbReference type="GO" id="GO:0003677">
    <property type="term" value="F:DNA binding"/>
    <property type="evidence" value="ECO:0007669"/>
    <property type="project" value="UniProtKB-KW"/>
</dbReference>
<dbReference type="PANTHER" id="PTHR44688">
    <property type="entry name" value="DNA-BINDING TRANSCRIPTIONAL ACTIVATOR DEVR_DOSR"/>
    <property type="match status" value="1"/>
</dbReference>
<comment type="caution">
    <text evidence="5">The sequence shown here is derived from an EMBL/GenBank/DDBJ whole genome shotgun (WGS) entry which is preliminary data.</text>
</comment>
<dbReference type="Gene3D" id="1.10.10.10">
    <property type="entry name" value="Winged helix-like DNA-binding domain superfamily/Winged helix DNA-binding domain"/>
    <property type="match status" value="1"/>
</dbReference>
<dbReference type="Pfam" id="PF00196">
    <property type="entry name" value="GerE"/>
    <property type="match status" value="1"/>
</dbReference>
<dbReference type="Proteomes" id="UP000727456">
    <property type="component" value="Unassembled WGS sequence"/>
</dbReference>
<keyword evidence="1" id="KW-0805">Transcription regulation</keyword>
<dbReference type="SUPFAM" id="SSF46894">
    <property type="entry name" value="C-terminal effector domain of the bipartite response regulators"/>
    <property type="match status" value="1"/>
</dbReference>
<sequence length="364" mass="40018">MDWLNALVNAAYAAALDSDLWRPFADQLSLELASLGGIFAVINRQQLVPPVFETVRALEGVEYDYLAGGRWQHDPQVPMAGGLQSSAIYTDADVVRDETDEARAYRQWEQEWGSSHYLTTVGFLEPSGTGRGCFSFHYGPDGIAPDAVQKLQMLAPQLNRALALGFRHEEALSQEYWRGIAANDQSKALILLDERGRVIHLTNAAEAIIRQGDGLRIAAQSLWCTEPSQQEVLAALVGQAVGMDTISGAIRIARPSGRMPFLLTIFPLPRVRRILAPFEAAAIVQLVDPTARPLDARHLYRHAFKLSGRETDLAAALVKGHSPETAAAALNITVATARIHLRRLFQKTGTNRQSELIRLLIQIG</sequence>
<dbReference type="InterPro" id="IPR000792">
    <property type="entry name" value="Tscrpt_reg_LuxR_C"/>
</dbReference>
<accession>A0ABX0TN28</accession>
<gene>
    <name evidence="5" type="ORF">FHS31_000095</name>
</gene>
<keyword evidence="6" id="KW-1185">Reference proteome</keyword>